<dbReference type="GO" id="GO:0046872">
    <property type="term" value="F:metal ion binding"/>
    <property type="evidence" value="ECO:0007669"/>
    <property type="project" value="UniProtKB-KW"/>
</dbReference>
<dbReference type="AlphaFoldDB" id="A0A1I4J7W9"/>
<keyword evidence="1" id="KW-0963">Cytoplasm</keyword>
<sequence>MDQEILSTLAHFQEQIEALSLRFHKLKDITYQLYQENEELQQENEELKALLFKEQQAAEEAVVKKEGYSNLIHIYDEGYHVCPLSFGEKRKGDCLFCLNLLENQGKEQ</sequence>
<name>A0A1I4J7W9_9FIRM</name>
<dbReference type="OrthoDB" id="2112130at2"/>
<feature type="coiled-coil region" evidence="6">
    <location>
        <begin position="26"/>
        <end position="60"/>
    </location>
</feature>
<dbReference type="PIRSF" id="PIRSF021439">
    <property type="entry name" value="DUF972"/>
    <property type="match status" value="1"/>
</dbReference>
<keyword evidence="6" id="KW-0175">Coiled coil</keyword>
<keyword evidence="5" id="KW-0236">DNA replication inhibitor</keyword>
<evidence type="ECO:0000256" key="4">
    <source>
        <dbReference type="ARBA" id="ARBA00022833"/>
    </source>
</evidence>
<accession>A0A1I4J7W9</accession>
<evidence type="ECO:0000256" key="3">
    <source>
        <dbReference type="ARBA" id="ARBA00022723"/>
    </source>
</evidence>
<protein>
    <submittedName>
        <fullName evidence="7">Regulator of replication initiation timing</fullName>
    </submittedName>
</protein>
<evidence type="ECO:0000256" key="6">
    <source>
        <dbReference type="SAM" id="Coils"/>
    </source>
</evidence>
<proteinExistence type="predicted"/>
<evidence type="ECO:0000256" key="5">
    <source>
        <dbReference type="ARBA" id="ARBA00022880"/>
    </source>
</evidence>
<dbReference type="InterPro" id="IPR010377">
    <property type="entry name" value="YabA"/>
</dbReference>
<organism evidence="7 8">
    <name type="scientific">Halanaerobium salsuginis</name>
    <dbReference type="NCBI Taxonomy" id="29563"/>
    <lineage>
        <taxon>Bacteria</taxon>
        <taxon>Bacillati</taxon>
        <taxon>Bacillota</taxon>
        <taxon>Clostridia</taxon>
        <taxon>Halanaerobiales</taxon>
        <taxon>Halanaerobiaceae</taxon>
        <taxon>Halanaerobium</taxon>
    </lineage>
</organism>
<evidence type="ECO:0000313" key="8">
    <source>
        <dbReference type="Proteomes" id="UP000199006"/>
    </source>
</evidence>
<dbReference type="RefSeq" id="WP_089861731.1">
    <property type="nucleotide sequence ID" value="NZ_FOTI01000021.1"/>
</dbReference>
<keyword evidence="3" id="KW-0479">Metal-binding</keyword>
<evidence type="ECO:0000313" key="7">
    <source>
        <dbReference type="EMBL" id="SFL62695.1"/>
    </source>
</evidence>
<dbReference type="GO" id="GO:0008156">
    <property type="term" value="P:negative regulation of DNA replication"/>
    <property type="evidence" value="ECO:0007669"/>
    <property type="project" value="UniProtKB-KW"/>
</dbReference>
<keyword evidence="4" id="KW-0862">Zinc</keyword>
<keyword evidence="2" id="KW-0235">DNA replication</keyword>
<evidence type="ECO:0000256" key="2">
    <source>
        <dbReference type="ARBA" id="ARBA00022705"/>
    </source>
</evidence>
<dbReference type="STRING" id="29563.SAMN02983006_01629"/>
<keyword evidence="8" id="KW-1185">Reference proteome</keyword>
<evidence type="ECO:0000256" key="1">
    <source>
        <dbReference type="ARBA" id="ARBA00022490"/>
    </source>
</evidence>
<gene>
    <name evidence="7" type="ORF">SAMN02983006_01629</name>
</gene>
<dbReference type="GO" id="GO:0006260">
    <property type="term" value="P:DNA replication"/>
    <property type="evidence" value="ECO:0007669"/>
    <property type="project" value="UniProtKB-KW"/>
</dbReference>
<dbReference type="Pfam" id="PF06156">
    <property type="entry name" value="YabA"/>
    <property type="match status" value="1"/>
</dbReference>
<dbReference type="Proteomes" id="UP000199006">
    <property type="component" value="Unassembled WGS sequence"/>
</dbReference>
<reference evidence="7 8" key="1">
    <citation type="submission" date="2016-10" db="EMBL/GenBank/DDBJ databases">
        <authorList>
            <person name="de Groot N.N."/>
        </authorList>
    </citation>
    <scope>NUCLEOTIDE SEQUENCE [LARGE SCALE GENOMIC DNA]</scope>
    <source>
        <strain evidence="7 8">ATCC 51327</strain>
    </source>
</reference>
<dbReference type="EMBL" id="FOTI01000021">
    <property type="protein sequence ID" value="SFL62695.1"/>
    <property type="molecule type" value="Genomic_DNA"/>
</dbReference>